<evidence type="ECO:0000313" key="5">
    <source>
        <dbReference type="Proteomes" id="UP001501414"/>
    </source>
</evidence>
<dbReference type="EMBL" id="BAAAJK010000070">
    <property type="protein sequence ID" value="GAA1404007.1"/>
    <property type="molecule type" value="Genomic_DNA"/>
</dbReference>
<feature type="transmembrane region" description="Helical" evidence="2">
    <location>
        <begin position="74"/>
        <end position="95"/>
    </location>
</feature>
<feature type="compositionally biased region" description="Low complexity" evidence="1">
    <location>
        <begin position="371"/>
        <end position="388"/>
    </location>
</feature>
<evidence type="ECO:0000259" key="3">
    <source>
        <dbReference type="Pfam" id="PF20182"/>
    </source>
</evidence>
<keyword evidence="5" id="KW-1185">Reference proteome</keyword>
<feature type="domain" description="DUF6545" evidence="3">
    <location>
        <begin position="244"/>
        <end position="364"/>
    </location>
</feature>
<dbReference type="InterPro" id="IPR050039">
    <property type="entry name" value="MAB_1171c-like"/>
</dbReference>
<organism evidence="4 5">
    <name type="scientific">Pseudonocardia kongjuensis</name>
    <dbReference type="NCBI Taxonomy" id="102227"/>
    <lineage>
        <taxon>Bacteria</taxon>
        <taxon>Bacillati</taxon>
        <taxon>Actinomycetota</taxon>
        <taxon>Actinomycetes</taxon>
        <taxon>Pseudonocardiales</taxon>
        <taxon>Pseudonocardiaceae</taxon>
        <taxon>Pseudonocardia</taxon>
    </lineage>
</organism>
<evidence type="ECO:0000256" key="1">
    <source>
        <dbReference type="SAM" id="MobiDB-lite"/>
    </source>
</evidence>
<dbReference type="Proteomes" id="UP001501414">
    <property type="component" value="Unassembled WGS sequence"/>
</dbReference>
<sequence>MAVTVPNFIMWLAATVAAVWKLSQVARVPDDRYLRAVAACTFAVFVALSAQLLAATPDGILGPHLPKLVQNVVLTFFFSLLLIVLQASVSSLAATRRARFEVVLAGMVAAGLIATFVATAPSDRGASYEEAAGSAHVVVFFLLGNAYMAYATARGANLSWQAAGQTRSRARLSLRVAGIGLGICCLGTHVPRVIATGGYLLGLPAEVLRTELWTTPLLAVGIAVFFLGIGYPGARTGMVKAHFWLEARWRYFQLRPLWLVVYHAYPNIALFPAVSWWRELLQVRNMRLRYYRRVIECRDGLVCMSPHLHVNFDNARDLAVGILALVNNESRGRPSLPRAVLAEPTGESVQEDVTELLKLSRELRKLGRADSSGGTSGSQLGSPGLAAG</sequence>
<dbReference type="Pfam" id="PF20182">
    <property type="entry name" value="DUF6545"/>
    <property type="match status" value="1"/>
</dbReference>
<protein>
    <recommendedName>
        <fullName evidence="3">DUF6545 domain-containing protein</fullName>
    </recommendedName>
</protein>
<dbReference type="NCBIfam" id="NF042915">
    <property type="entry name" value="MAB_1171c_fam"/>
    <property type="match status" value="1"/>
</dbReference>
<keyword evidence="2" id="KW-1133">Transmembrane helix</keyword>
<accession>A0ABN1YCE8</accession>
<dbReference type="InterPro" id="IPR046675">
    <property type="entry name" value="DUF6545"/>
</dbReference>
<feature type="transmembrane region" description="Helical" evidence="2">
    <location>
        <begin position="172"/>
        <end position="194"/>
    </location>
</feature>
<evidence type="ECO:0000256" key="2">
    <source>
        <dbReference type="SAM" id="Phobius"/>
    </source>
</evidence>
<feature type="transmembrane region" description="Helical" evidence="2">
    <location>
        <begin position="102"/>
        <end position="120"/>
    </location>
</feature>
<feature type="transmembrane region" description="Helical" evidence="2">
    <location>
        <begin position="255"/>
        <end position="277"/>
    </location>
</feature>
<comment type="caution">
    <text evidence="4">The sequence shown here is derived from an EMBL/GenBank/DDBJ whole genome shotgun (WGS) entry which is preliminary data.</text>
</comment>
<keyword evidence="2" id="KW-0812">Transmembrane</keyword>
<name>A0ABN1YCE8_9PSEU</name>
<feature type="transmembrane region" description="Helical" evidence="2">
    <location>
        <begin position="34"/>
        <end position="54"/>
    </location>
</feature>
<feature type="region of interest" description="Disordered" evidence="1">
    <location>
        <begin position="367"/>
        <end position="388"/>
    </location>
</feature>
<gene>
    <name evidence="4" type="ORF">GCM10009613_65770</name>
</gene>
<feature type="transmembrane region" description="Helical" evidence="2">
    <location>
        <begin position="214"/>
        <end position="234"/>
    </location>
</feature>
<proteinExistence type="predicted"/>
<feature type="transmembrane region" description="Helical" evidence="2">
    <location>
        <begin position="132"/>
        <end position="151"/>
    </location>
</feature>
<evidence type="ECO:0000313" key="4">
    <source>
        <dbReference type="EMBL" id="GAA1404007.1"/>
    </source>
</evidence>
<reference evidence="4 5" key="1">
    <citation type="journal article" date="2019" name="Int. J. Syst. Evol. Microbiol.">
        <title>The Global Catalogue of Microorganisms (GCM) 10K type strain sequencing project: providing services to taxonomists for standard genome sequencing and annotation.</title>
        <authorList>
            <consortium name="The Broad Institute Genomics Platform"/>
            <consortium name="The Broad Institute Genome Sequencing Center for Infectious Disease"/>
            <person name="Wu L."/>
            <person name="Ma J."/>
        </authorList>
    </citation>
    <scope>NUCLEOTIDE SEQUENCE [LARGE SCALE GENOMIC DNA]</scope>
    <source>
        <strain evidence="4 5">JCM 11896</strain>
    </source>
</reference>
<dbReference type="RefSeq" id="WP_344030673.1">
    <property type="nucleotide sequence ID" value="NZ_BAAAJK010000070.1"/>
</dbReference>
<keyword evidence="2" id="KW-0472">Membrane</keyword>